<dbReference type="Proteomes" id="UP000199227">
    <property type="component" value="Unassembled WGS sequence"/>
</dbReference>
<dbReference type="OrthoDB" id="9767517at2"/>
<dbReference type="EMBL" id="FOXB01000001">
    <property type="protein sequence ID" value="SFO87939.1"/>
    <property type="molecule type" value="Genomic_DNA"/>
</dbReference>
<dbReference type="Gene3D" id="3.40.50.2000">
    <property type="entry name" value="Glycogen Phosphorylase B"/>
    <property type="match status" value="1"/>
</dbReference>
<dbReference type="GO" id="GO:0016757">
    <property type="term" value="F:glycosyltransferase activity"/>
    <property type="evidence" value="ECO:0007669"/>
    <property type="project" value="InterPro"/>
</dbReference>
<keyword evidence="3" id="KW-1185">Reference proteome</keyword>
<gene>
    <name evidence="2" type="ORF">SAMN05216234_10165</name>
</gene>
<evidence type="ECO:0000259" key="1">
    <source>
        <dbReference type="Pfam" id="PF00534"/>
    </source>
</evidence>
<feature type="domain" description="Glycosyl transferase family 1" evidence="1">
    <location>
        <begin position="213"/>
        <end position="371"/>
    </location>
</feature>
<dbReference type="RefSeq" id="WP_092909783.1">
    <property type="nucleotide sequence ID" value="NZ_FOXB01000001.1"/>
</dbReference>
<proteinExistence type="predicted"/>
<dbReference type="Pfam" id="PF00534">
    <property type="entry name" value="Glycos_transf_1"/>
    <property type="match status" value="1"/>
</dbReference>
<evidence type="ECO:0000313" key="2">
    <source>
        <dbReference type="EMBL" id="SFO87939.1"/>
    </source>
</evidence>
<dbReference type="STRING" id="223786.SAMN05216234_10165"/>
<evidence type="ECO:0000313" key="3">
    <source>
        <dbReference type="Proteomes" id="UP000199227"/>
    </source>
</evidence>
<sequence length="793" mass="95256">MIYFDISILYKARANTGIQRVLKEIIKRFIENNEYCINIIVFNEKVQKFNTIKKSSFLKYLTCENVKTFNFEIESTISIDDIASVDYQKKRNIFFDIDAYWNNHLKRTYLYPKLKQRNIIICNIVHDLVPVMFPYYMEKNTLRNFIINLSATYKYSDITFFPSRSTELDYFNIADKLNINVNGVTRVIKWGSEISNKKILNNLSNDINKLLVSKYILFVGTLEPRKGQQLLLNVFEKITEQHKDVNLVFIGKEGWNNNEFIMKLKQHYLLYKKIFWLDKINDNQLIEFYKHAFLTVYLSDYEGFGLPVAESLAHKNIIITSKNSSIYEVGKDFADYINYNSENELYELINIYLTDDLLYKQKKQFIRNNYKPYSWDSTYNSIITIFNNLTNDQIKIKNKNKKLQFVFISINLNNIEKTITEIDKYINFVKEYIVITRRELVDKFKNIKTKYKIIIINEEELLNELYKDFINKDHVSKNWLLRVSLLNIEELDEEFIMLDDDNRPLVEIDIKHFIENNKYKAYYFYDLLDWSCYITDYDIGQHNMKEVLDKDMMELLSYSSHKPQIINKTLFKEAVNKYFEIGLKKPIDEWSIYFNYAVSNYPHLFRKLKYDTLSWPQHPSNWKQKYIPDNYLFENFYEDNIKGNYKKKINHKKKELEPYLETEKFEEEDKKFYRLFNMVHGVMTFKYKNSNIYIFNIPYFIRAKNKSWKKLHINYKAINLNNKKVSLMYIINKKNGASTELFIQNNYEDRVIEFGISCESLKPGEYDLLIDISIDGIQLFGEKSPYLVKLFVK</sequence>
<dbReference type="InterPro" id="IPR001296">
    <property type="entry name" value="Glyco_trans_1"/>
</dbReference>
<organism evidence="2 3">
    <name type="scientific">Hydrogenimonas thermophila</name>
    <dbReference type="NCBI Taxonomy" id="223786"/>
    <lineage>
        <taxon>Bacteria</taxon>
        <taxon>Pseudomonadati</taxon>
        <taxon>Campylobacterota</taxon>
        <taxon>Epsilonproteobacteria</taxon>
        <taxon>Campylobacterales</taxon>
        <taxon>Hydrogenimonadaceae</taxon>
        <taxon>Hydrogenimonas</taxon>
    </lineage>
</organism>
<dbReference type="AlphaFoldDB" id="A0A1I5KS83"/>
<protein>
    <submittedName>
        <fullName evidence="2">Glycosyltransferase involved in cell wall bisynthesis</fullName>
    </submittedName>
</protein>
<dbReference type="PANTHER" id="PTHR46401">
    <property type="entry name" value="GLYCOSYLTRANSFERASE WBBK-RELATED"/>
    <property type="match status" value="1"/>
</dbReference>
<accession>A0A1I5KS83</accession>
<dbReference type="PANTHER" id="PTHR46401:SF9">
    <property type="entry name" value="MANNOSYLTRANSFERASE A"/>
    <property type="match status" value="1"/>
</dbReference>
<reference evidence="2 3" key="1">
    <citation type="submission" date="2016-10" db="EMBL/GenBank/DDBJ databases">
        <authorList>
            <person name="de Groot N.N."/>
        </authorList>
    </citation>
    <scope>NUCLEOTIDE SEQUENCE [LARGE SCALE GENOMIC DNA]</scope>
    <source>
        <strain evidence="2 3">EP1-55-1</strain>
    </source>
</reference>
<keyword evidence="2" id="KW-0808">Transferase</keyword>
<dbReference type="SUPFAM" id="SSF53756">
    <property type="entry name" value="UDP-Glycosyltransferase/glycogen phosphorylase"/>
    <property type="match status" value="1"/>
</dbReference>
<name>A0A1I5KS83_9BACT</name>
<dbReference type="CDD" id="cd03809">
    <property type="entry name" value="GT4_MtfB-like"/>
    <property type="match status" value="1"/>
</dbReference>